<dbReference type="GO" id="GO:0098700">
    <property type="term" value="P:neurotransmitter loading into synaptic vesicle"/>
    <property type="evidence" value="ECO:0007669"/>
    <property type="project" value="TreeGrafter"/>
</dbReference>
<organism evidence="8 9">
    <name type="scientific">Dinothrombium tinctorium</name>
    <dbReference type="NCBI Taxonomy" id="1965070"/>
    <lineage>
        <taxon>Eukaryota</taxon>
        <taxon>Metazoa</taxon>
        <taxon>Ecdysozoa</taxon>
        <taxon>Arthropoda</taxon>
        <taxon>Chelicerata</taxon>
        <taxon>Arachnida</taxon>
        <taxon>Acari</taxon>
        <taxon>Acariformes</taxon>
        <taxon>Trombidiformes</taxon>
        <taxon>Prostigmata</taxon>
        <taxon>Anystina</taxon>
        <taxon>Parasitengona</taxon>
        <taxon>Trombidioidea</taxon>
        <taxon>Trombidiidae</taxon>
        <taxon>Dinothrombium</taxon>
    </lineage>
</organism>
<evidence type="ECO:0000256" key="5">
    <source>
        <dbReference type="SAM" id="MobiDB-lite"/>
    </source>
</evidence>
<dbReference type="GO" id="GO:0005326">
    <property type="term" value="F:neurotransmitter transmembrane transporter activity"/>
    <property type="evidence" value="ECO:0007669"/>
    <property type="project" value="TreeGrafter"/>
</dbReference>
<feature type="transmembrane region" description="Helical" evidence="6">
    <location>
        <begin position="145"/>
        <end position="166"/>
    </location>
</feature>
<name>A0A3S3PEH4_9ACAR</name>
<keyword evidence="9" id="KW-1185">Reference proteome</keyword>
<protein>
    <submittedName>
        <fullName evidence="8">Vesicular glutamate transporter 1-like protein</fullName>
    </submittedName>
</protein>
<comment type="caution">
    <text evidence="8">The sequence shown here is derived from an EMBL/GenBank/DDBJ whole genome shotgun (WGS) entry which is preliminary data.</text>
</comment>
<feature type="transmembrane region" description="Helical" evidence="6">
    <location>
        <begin position="433"/>
        <end position="453"/>
    </location>
</feature>
<dbReference type="PROSITE" id="PS50850">
    <property type="entry name" value="MFS"/>
    <property type="match status" value="1"/>
</dbReference>
<keyword evidence="4 6" id="KW-0472">Membrane</keyword>
<feature type="transmembrane region" description="Helical" evidence="6">
    <location>
        <begin position="339"/>
        <end position="356"/>
    </location>
</feature>
<dbReference type="GO" id="GO:0030672">
    <property type="term" value="C:synaptic vesicle membrane"/>
    <property type="evidence" value="ECO:0007669"/>
    <property type="project" value="TreeGrafter"/>
</dbReference>
<sequence>MPTVKLQQNQAPPDLIGKLPEGGFVKHDQLPGGIYYGDAAADAFLDQRTGISKYLDPECPCCNMSKRYTIAVLTSIGFVISFGIRCNMGVAAVQMFHKPENSTEKAEFDWTPGTVGLVDSSFFWGYIVTQVPGGFLAAKYPANRVFGTAIAFSAFLNILLPGAAKLSASCMMFIRILQGLVEGVTYPACHGIWRHWAPPIERSRLATLAFCGSYAGAVLGMPLSGVLTDTLGWEACFYVYGFFGIIWYFFWIWLSFEKPAKHPTISQEELIYIEESIGNVAQTQLTFKTTPWHAMFTSLPVYAIIVANFCRSWTFYLLLLSQPKYFNDVFLDDVEKSGFIGALPHLCMTIIVPIGGHLADHFRKTGRFTTTQVRKIFNCGGFGMEAVFLTIVGSTSGKTMAITSLILAVGFSGFAISGFNVNHLDIAPRYASILMGISNGCGTLAGMICPLVTQLMTDKGTRQEWGRVFTLAGLIHFAGVIFYALFASGELQPWAEPPPDPNQVPAWKIRQQSIHRQLSIKQGNPSLAQANGELQGKGFANFPQAKYGATADAQQTSFYETKPEYSQPAPTDRYMHGSVEDREY</sequence>
<dbReference type="GO" id="GO:0005313">
    <property type="term" value="F:L-glutamate transmembrane transporter activity"/>
    <property type="evidence" value="ECO:0007669"/>
    <property type="project" value="TreeGrafter"/>
</dbReference>
<dbReference type="GO" id="GO:0060076">
    <property type="term" value="C:excitatory synapse"/>
    <property type="evidence" value="ECO:0007669"/>
    <property type="project" value="TreeGrafter"/>
</dbReference>
<dbReference type="PANTHER" id="PTHR11662">
    <property type="entry name" value="SOLUTE CARRIER FAMILY 17"/>
    <property type="match status" value="1"/>
</dbReference>
<dbReference type="PANTHER" id="PTHR11662:SF456">
    <property type="entry name" value="VESICULAR GLUTAMATE TRANSPORTER, ISOFORM A"/>
    <property type="match status" value="1"/>
</dbReference>
<evidence type="ECO:0000259" key="7">
    <source>
        <dbReference type="PROSITE" id="PS50850"/>
    </source>
</evidence>
<feature type="non-terminal residue" evidence="8">
    <location>
        <position position="584"/>
    </location>
</feature>
<feature type="transmembrane region" description="Helical" evidence="6">
    <location>
        <begin position="205"/>
        <end position="225"/>
    </location>
</feature>
<dbReference type="OrthoDB" id="2985014at2759"/>
<evidence type="ECO:0000256" key="6">
    <source>
        <dbReference type="SAM" id="Phobius"/>
    </source>
</evidence>
<dbReference type="InterPro" id="IPR020846">
    <property type="entry name" value="MFS_dom"/>
</dbReference>
<dbReference type="AlphaFoldDB" id="A0A3S3PEH4"/>
<feature type="transmembrane region" description="Helical" evidence="6">
    <location>
        <begin position="70"/>
        <end position="96"/>
    </location>
</feature>
<comment type="subcellular location">
    <subcellularLocation>
        <location evidence="1">Membrane</location>
        <topology evidence="1">Multi-pass membrane protein</topology>
    </subcellularLocation>
</comment>
<feature type="transmembrane region" description="Helical" evidence="6">
    <location>
        <begin position="465"/>
        <end position="486"/>
    </location>
</feature>
<keyword evidence="2 6" id="KW-0812">Transmembrane</keyword>
<evidence type="ECO:0000313" key="8">
    <source>
        <dbReference type="EMBL" id="RWS17769.1"/>
    </source>
</evidence>
<evidence type="ECO:0000256" key="2">
    <source>
        <dbReference type="ARBA" id="ARBA00022692"/>
    </source>
</evidence>
<feature type="compositionally biased region" description="Basic and acidic residues" evidence="5">
    <location>
        <begin position="573"/>
        <end position="584"/>
    </location>
</feature>
<proteinExistence type="predicted"/>
<gene>
    <name evidence="8" type="ORF">B4U79_06090</name>
</gene>
<dbReference type="GO" id="GO:0050803">
    <property type="term" value="P:regulation of synapse structure or activity"/>
    <property type="evidence" value="ECO:0007669"/>
    <property type="project" value="TreeGrafter"/>
</dbReference>
<reference evidence="8 9" key="1">
    <citation type="journal article" date="2018" name="Gigascience">
        <title>Genomes of trombidid mites reveal novel predicted allergens and laterally-transferred genes associated with secondary metabolism.</title>
        <authorList>
            <person name="Dong X."/>
            <person name="Chaisiri K."/>
            <person name="Xia D."/>
            <person name="Armstrong S.D."/>
            <person name="Fang Y."/>
            <person name="Donnelly M.J."/>
            <person name="Kadowaki T."/>
            <person name="McGarry J.W."/>
            <person name="Darby A.C."/>
            <person name="Makepeace B.L."/>
        </authorList>
    </citation>
    <scope>NUCLEOTIDE SEQUENCE [LARGE SCALE GENOMIC DNA]</scope>
    <source>
        <strain evidence="8">UoL-WK</strain>
    </source>
</reference>
<feature type="domain" description="Major facilitator superfamily (MFS) profile" evidence="7">
    <location>
        <begin position="69"/>
        <end position="491"/>
    </location>
</feature>
<dbReference type="InterPro" id="IPR036259">
    <property type="entry name" value="MFS_trans_sf"/>
</dbReference>
<dbReference type="FunFam" id="1.20.1250.20:FF:000004">
    <property type="entry name" value="vesicular glutamate transporter 2 isoform X1"/>
    <property type="match status" value="1"/>
</dbReference>
<dbReference type="GO" id="GO:0035249">
    <property type="term" value="P:synaptic transmission, glutamatergic"/>
    <property type="evidence" value="ECO:0007669"/>
    <property type="project" value="TreeGrafter"/>
</dbReference>
<dbReference type="InterPro" id="IPR011701">
    <property type="entry name" value="MFS"/>
</dbReference>
<feature type="region of interest" description="Disordered" evidence="5">
    <location>
        <begin position="559"/>
        <end position="584"/>
    </location>
</feature>
<evidence type="ECO:0000256" key="3">
    <source>
        <dbReference type="ARBA" id="ARBA00022989"/>
    </source>
</evidence>
<dbReference type="SUPFAM" id="SSF103473">
    <property type="entry name" value="MFS general substrate transporter"/>
    <property type="match status" value="1"/>
</dbReference>
<dbReference type="STRING" id="1965070.A0A3S3PEH4"/>
<evidence type="ECO:0000256" key="4">
    <source>
        <dbReference type="ARBA" id="ARBA00023136"/>
    </source>
</evidence>
<dbReference type="Pfam" id="PF07690">
    <property type="entry name" value="MFS_1"/>
    <property type="match status" value="1"/>
</dbReference>
<dbReference type="FunFam" id="1.20.1250.20:FF:000226">
    <property type="entry name" value="Vesicular GLUtamate transporter"/>
    <property type="match status" value="1"/>
</dbReference>
<keyword evidence="3 6" id="KW-1133">Transmembrane helix</keyword>
<dbReference type="InterPro" id="IPR050382">
    <property type="entry name" value="MFS_Na/Anion_cotransporter"/>
</dbReference>
<feature type="transmembrane region" description="Helical" evidence="6">
    <location>
        <begin position="237"/>
        <end position="256"/>
    </location>
</feature>
<feature type="transmembrane region" description="Helical" evidence="6">
    <location>
        <begin position="299"/>
        <end position="319"/>
    </location>
</feature>
<dbReference type="Proteomes" id="UP000285301">
    <property type="component" value="Unassembled WGS sequence"/>
</dbReference>
<evidence type="ECO:0000313" key="9">
    <source>
        <dbReference type="Proteomes" id="UP000285301"/>
    </source>
</evidence>
<dbReference type="CDD" id="cd17382">
    <property type="entry name" value="MFS_SLC17A6_7_8_VGluT"/>
    <property type="match status" value="1"/>
</dbReference>
<dbReference type="Gene3D" id="1.20.1250.20">
    <property type="entry name" value="MFS general substrate transporter like domains"/>
    <property type="match status" value="2"/>
</dbReference>
<feature type="transmembrane region" description="Helical" evidence="6">
    <location>
        <begin position="376"/>
        <end position="394"/>
    </location>
</feature>
<feature type="transmembrane region" description="Helical" evidence="6">
    <location>
        <begin position="400"/>
        <end position="421"/>
    </location>
</feature>
<accession>A0A3S3PEH4</accession>
<evidence type="ECO:0000256" key="1">
    <source>
        <dbReference type="ARBA" id="ARBA00004141"/>
    </source>
</evidence>
<dbReference type="EMBL" id="NCKU01000037">
    <property type="protein sequence ID" value="RWS17769.1"/>
    <property type="molecule type" value="Genomic_DNA"/>
</dbReference>